<evidence type="ECO:0000259" key="1">
    <source>
        <dbReference type="Pfam" id="PF06172"/>
    </source>
</evidence>
<gene>
    <name evidence="2" type="ORF">PSM7751_03359</name>
</gene>
<protein>
    <recommendedName>
        <fullName evidence="1">DUF985 domain-containing protein</fullName>
    </recommendedName>
</protein>
<dbReference type="SUPFAM" id="SSF51182">
    <property type="entry name" value="RmlC-like cupins"/>
    <property type="match status" value="1"/>
</dbReference>
<proteinExistence type="predicted"/>
<dbReference type="PANTHER" id="PTHR33387">
    <property type="entry name" value="RMLC-LIKE JELLY ROLL FOLD PROTEIN"/>
    <property type="match status" value="1"/>
</dbReference>
<organism evidence="2 3">
    <name type="scientific">Pseudooceanicola marinus</name>
    <dbReference type="NCBI Taxonomy" id="396013"/>
    <lineage>
        <taxon>Bacteria</taxon>
        <taxon>Pseudomonadati</taxon>
        <taxon>Pseudomonadota</taxon>
        <taxon>Alphaproteobacteria</taxon>
        <taxon>Rhodobacterales</taxon>
        <taxon>Paracoccaceae</taxon>
        <taxon>Pseudooceanicola</taxon>
    </lineage>
</organism>
<dbReference type="Gene3D" id="2.60.120.10">
    <property type="entry name" value="Jelly Rolls"/>
    <property type="match status" value="1"/>
</dbReference>
<dbReference type="CDD" id="cd06121">
    <property type="entry name" value="cupin_YML079wp"/>
    <property type="match status" value="1"/>
</dbReference>
<dbReference type="PANTHER" id="PTHR33387:SF3">
    <property type="entry name" value="DUF985 DOMAIN-CONTAINING PROTEIN"/>
    <property type="match status" value="1"/>
</dbReference>
<dbReference type="InterPro" id="IPR014710">
    <property type="entry name" value="RmlC-like_jellyroll"/>
</dbReference>
<dbReference type="Pfam" id="PF06172">
    <property type="entry name" value="Cupin_5"/>
    <property type="match status" value="1"/>
</dbReference>
<dbReference type="EMBL" id="FWFN01000007">
    <property type="protein sequence ID" value="SLN65481.1"/>
    <property type="molecule type" value="Genomic_DNA"/>
</dbReference>
<dbReference type="OrthoDB" id="9798288at2"/>
<feature type="domain" description="DUF985" evidence="1">
    <location>
        <begin position="6"/>
        <end position="133"/>
    </location>
</feature>
<accession>A0A1X6ZYL2</accession>
<sequence>MTTAAELIETLGLTPHPEGGWHSDTWQPDWAGGRPGISAIYYLLDEGQSCHWHRIDCDETWYWHAGHPLRCSVAAGDHDRPVDSWLGIDVGRGQRPSHFVPRHAWQAAFAERGWVLVSCVVSPAFTFDGWELAPEGWAPGPQASALPRR</sequence>
<dbReference type="InterPro" id="IPR039935">
    <property type="entry name" value="YML079W-like"/>
</dbReference>
<keyword evidence="3" id="KW-1185">Reference proteome</keyword>
<dbReference type="AlphaFoldDB" id="A0A1X6ZYL2"/>
<name>A0A1X6ZYL2_9RHOB</name>
<dbReference type="RefSeq" id="WP_085889392.1">
    <property type="nucleotide sequence ID" value="NZ_FWFN01000007.1"/>
</dbReference>
<dbReference type="Proteomes" id="UP000193963">
    <property type="component" value="Unassembled WGS sequence"/>
</dbReference>
<evidence type="ECO:0000313" key="2">
    <source>
        <dbReference type="EMBL" id="SLN65481.1"/>
    </source>
</evidence>
<dbReference type="InterPro" id="IPR009327">
    <property type="entry name" value="Cupin_DUF985"/>
</dbReference>
<evidence type="ECO:0000313" key="3">
    <source>
        <dbReference type="Proteomes" id="UP000193963"/>
    </source>
</evidence>
<dbReference type="InterPro" id="IPR011051">
    <property type="entry name" value="RmlC_Cupin_sf"/>
</dbReference>
<reference evidence="2 3" key="1">
    <citation type="submission" date="2017-03" db="EMBL/GenBank/DDBJ databases">
        <authorList>
            <person name="Afonso C.L."/>
            <person name="Miller P.J."/>
            <person name="Scott M.A."/>
            <person name="Spackman E."/>
            <person name="Goraichik I."/>
            <person name="Dimitrov K.M."/>
            <person name="Suarez D.L."/>
            <person name="Swayne D.E."/>
        </authorList>
    </citation>
    <scope>NUCLEOTIDE SEQUENCE [LARGE SCALE GENOMIC DNA]</scope>
    <source>
        <strain evidence="2 3">CECT 7751</strain>
    </source>
</reference>